<feature type="transmembrane region" description="Helical" evidence="7">
    <location>
        <begin position="45"/>
        <end position="66"/>
    </location>
</feature>
<dbReference type="Pfam" id="PF00528">
    <property type="entry name" value="BPD_transp_1"/>
    <property type="match status" value="1"/>
</dbReference>
<dbReference type="PANTHER" id="PTHR43386">
    <property type="entry name" value="OLIGOPEPTIDE TRANSPORT SYSTEM PERMEASE PROTEIN APPC"/>
    <property type="match status" value="1"/>
</dbReference>
<dbReference type="Proteomes" id="UP000199039">
    <property type="component" value="Unassembled WGS sequence"/>
</dbReference>
<comment type="subcellular location">
    <subcellularLocation>
        <location evidence="1 7">Cell membrane</location>
        <topology evidence="1 7">Multi-pass membrane protein</topology>
    </subcellularLocation>
</comment>
<evidence type="ECO:0000259" key="9">
    <source>
        <dbReference type="PROSITE" id="PS50928"/>
    </source>
</evidence>
<evidence type="ECO:0000256" key="6">
    <source>
        <dbReference type="ARBA" id="ARBA00023136"/>
    </source>
</evidence>
<dbReference type="InterPro" id="IPR025966">
    <property type="entry name" value="OppC_N"/>
</dbReference>
<dbReference type="InterPro" id="IPR035906">
    <property type="entry name" value="MetI-like_sf"/>
</dbReference>
<dbReference type="InterPro" id="IPR050366">
    <property type="entry name" value="BP-dependent_transpt_permease"/>
</dbReference>
<feature type="domain" description="ABC transmembrane type-1" evidence="9">
    <location>
        <begin position="108"/>
        <end position="296"/>
    </location>
</feature>
<feature type="region of interest" description="Disordered" evidence="8">
    <location>
        <begin position="337"/>
        <end position="371"/>
    </location>
</feature>
<protein>
    <submittedName>
        <fullName evidence="10">Peptide/nickel transport system permease protein</fullName>
    </submittedName>
</protein>
<keyword evidence="3" id="KW-1003">Cell membrane</keyword>
<keyword evidence="2 7" id="KW-0813">Transport</keyword>
<feature type="transmembrane region" description="Helical" evidence="7">
    <location>
        <begin position="275"/>
        <end position="299"/>
    </location>
</feature>
<evidence type="ECO:0000313" key="11">
    <source>
        <dbReference type="Proteomes" id="UP000199039"/>
    </source>
</evidence>
<evidence type="ECO:0000256" key="8">
    <source>
        <dbReference type="SAM" id="MobiDB-lite"/>
    </source>
</evidence>
<feature type="transmembrane region" description="Helical" evidence="7">
    <location>
        <begin position="222"/>
        <end position="255"/>
    </location>
</feature>
<accession>A0A1G6PRH7</accession>
<keyword evidence="11" id="KW-1185">Reference proteome</keyword>
<organism evidence="10 11">
    <name type="scientific">Sanguibacter gelidistatuariae</name>
    <dbReference type="NCBI Taxonomy" id="1814289"/>
    <lineage>
        <taxon>Bacteria</taxon>
        <taxon>Bacillati</taxon>
        <taxon>Actinomycetota</taxon>
        <taxon>Actinomycetes</taxon>
        <taxon>Micrococcales</taxon>
        <taxon>Sanguibacteraceae</taxon>
        <taxon>Sanguibacter</taxon>
    </lineage>
</organism>
<feature type="compositionally biased region" description="Polar residues" evidence="8">
    <location>
        <begin position="8"/>
        <end position="19"/>
    </location>
</feature>
<evidence type="ECO:0000256" key="3">
    <source>
        <dbReference type="ARBA" id="ARBA00022475"/>
    </source>
</evidence>
<sequence>MTAIPVQTDATALTGTNPAPTAAGPRRKPRGTAQQRFPFLRNKKAVTGLVILGFFTLLALIGPWIAPFDPNAISKDILQGPSATHWFGTSHLGQDVLSQIIVGTRSVMLVGLVTGVIATVLSVIVGVSAGFLGGVSDEILSALSNIFLVIPALPLIIIIAGQLPDAGGMTIALILAATGWAWGARVLRAQTLSLRRRDFVEAARANGESTWRIVWFETLPNLTAIIASSFIGTVTFAILSQTTLAFIGVTSIKSWSWGTVLYWAQSGQALHRGAWWWFVPAGLCIALVGMALTFINFGIDEFVNPRLRSAGTSAKDMRRRGIRPRIGFTAIDRSAMATSRRRAVAPPAHPDAWAPETTPSPKSPPTKEPKR</sequence>
<feature type="region of interest" description="Disordered" evidence="8">
    <location>
        <begin position="1"/>
        <end position="34"/>
    </location>
</feature>
<dbReference type="Pfam" id="PF12911">
    <property type="entry name" value="OppC_N"/>
    <property type="match status" value="1"/>
</dbReference>
<dbReference type="PANTHER" id="PTHR43386:SF1">
    <property type="entry name" value="D,D-DIPEPTIDE TRANSPORT SYSTEM PERMEASE PROTEIN DDPC-RELATED"/>
    <property type="match status" value="1"/>
</dbReference>
<dbReference type="Gene3D" id="1.10.3720.10">
    <property type="entry name" value="MetI-like"/>
    <property type="match status" value="1"/>
</dbReference>
<evidence type="ECO:0000256" key="2">
    <source>
        <dbReference type="ARBA" id="ARBA00022448"/>
    </source>
</evidence>
<dbReference type="PROSITE" id="PS50928">
    <property type="entry name" value="ABC_TM1"/>
    <property type="match status" value="1"/>
</dbReference>
<evidence type="ECO:0000256" key="7">
    <source>
        <dbReference type="RuleBase" id="RU363032"/>
    </source>
</evidence>
<keyword evidence="6 7" id="KW-0472">Membrane</keyword>
<keyword evidence="5 7" id="KW-1133">Transmembrane helix</keyword>
<dbReference type="GO" id="GO:0071916">
    <property type="term" value="F:dipeptide transmembrane transporter activity"/>
    <property type="evidence" value="ECO:0007669"/>
    <property type="project" value="TreeGrafter"/>
</dbReference>
<feature type="transmembrane region" description="Helical" evidence="7">
    <location>
        <begin position="139"/>
        <end position="160"/>
    </location>
</feature>
<evidence type="ECO:0000256" key="5">
    <source>
        <dbReference type="ARBA" id="ARBA00022989"/>
    </source>
</evidence>
<dbReference type="STRING" id="1814289.SAMN05216410_2337"/>
<comment type="similarity">
    <text evidence="7">Belongs to the binding-protein-dependent transport system permease family.</text>
</comment>
<name>A0A1G6PRH7_9MICO</name>
<dbReference type="SUPFAM" id="SSF161098">
    <property type="entry name" value="MetI-like"/>
    <property type="match status" value="1"/>
</dbReference>
<proteinExistence type="inferred from homology"/>
<dbReference type="OrthoDB" id="6637947at2"/>
<evidence type="ECO:0000313" key="10">
    <source>
        <dbReference type="EMBL" id="SDC82763.1"/>
    </source>
</evidence>
<dbReference type="InterPro" id="IPR000515">
    <property type="entry name" value="MetI-like"/>
</dbReference>
<reference evidence="10 11" key="1">
    <citation type="submission" date="2016-09" db="EMBL/GenBank/DDBJ databases">
        <authorList>
            <person name="Capua I."/>
            <person name="De Benedictis P."/>
            <person name="Joannis T."/>
            <person name="Lombin L.H."/>
            <person name="Cattoli G."/>
        </authorList>
    </citation>
    <scope>NUCLEOTIDE SEQUENCE [LARGE SCALE GENOMIC DNA]</scope>
    <source>
        <strain evidence="10 11">ISLP-3</strain>
    </source>
</reference>
<dbReference type="EMBL" id="FMYH01000004">
    <property type="protein sequence ID" value="SDC82763.1"/>
    <property type="molecule type" value="Genomic_DNA"/>
</dbReference>
<dbReference type="AlphaFoldDB" id="A0A1G6PRH7"/>
<gene>
    <name evidence="10" type="ORF">SAMN05216410_2337</name>
</gene>
<keyword evidence="4 7" id="KW-0812">Transmembrane</keyword>
<dbReference type="CDD" id="cd06261">
    <property type="entry name" value="TM_PBP2"/>
    <property type="match status" value="1"/>
</dbReference>
<dbReference type="RefSeq" id="WP_093183402.1">
    <property type="nucleotide sequence ID" value="NZ_FMYH01000004.1"/>
</dbReference>
<evidence type="ECO:0000256" key="1">
    <source>
        <dbReference type="ARBA" id="ARBA00004651"/>
    </source>
</evidence>
<evidence type="ECO:0000256" key="4">
    <source>
        <dbReference type="ARBA" id="ARBA00022692"/>
    </source>
</evidence>
<dbReference type="GO" id="GO:0005886">
    <property type="term" value="C:plasma membrane"/>
    <property type="evidence" value="ECO:0007669"/>
    <property type="project" value="UniProtKB-SubCell"/>
</dbReference>
<feature type="transmembrane region" description="Helical" evidence="7">
    <location>
        <begin position="107"/>
        <end position="132"/>
    </location>
</feature>
<feature type="transmembrane region" description="Helical" evidence="7">
    <location>
        <begin position="166"/>
        <end position="187"/>
    </location>
</feature>